<sequence length="232" mass="24220">MALCTSRTSVLSGSSSKARRSSSMKVRAAADPPSWLPGDKKYGVPKPQLAGLPGNYGFDPFNLSEDPETLKRFVVAEVLHARFAMLGVAGAVAQEIATGASWAEAPKAFMEGKGIYPAVVTDPGAIAAIQVVLMAYIEQKRADAEGEGNVYPGGAFDPLGYAKKGGEELRTLKVKEIANGRVAMLAFLGIQAQYQATGKGALECLSSHIASPFSVNAVTNGVSVPAMPVSFV</sequence>
<feature type="binding site" evidence="6">
    <location>
        <position position="193"/>
    </location>
    <ligand>
        <name>chlorophyll a</name>
        <dbReference type="ChEBI" id="CHEBI:58416"/>
        <label>1</label>
    </ligand>
</feature>
<feature type="binding site" evidence="6">
    <location>
        <position position="175"/>
    </location>
    <ligand>
        <name>chlorophyll a</name>
        <dbReference type="ChEBI" id="CHEBI:58416"/>
        <label>1</label>
    </ligand>
</feature>
<keyword evidence="3 7" id="KW-0602">Photosynthesis</keyword>
<name>A0A830I1C2_9CHLO</name>
<dbReference type="OrthoDB" id="423598at2759"/>
<evidence type="ECO:0000256" key="6">
    <source>
        <dbReference type="PIRSR" id="PIRSR601344-1"/>
    </source>
</evidence>
<dbReference type="Proteomes" id="UP000660262">
    <property type="component" value="Unassembled WGS sequence"/>
</dbReference>
<feature type="binding site" evidence="6">
    <location>
        <position position="179"/>
    </location>
    <ligand>
        <name>chlorophyll a</name>
        <dbReference type="ChEBI" id="CHEBI:58416"/>
        <label>1</label>
    </ligand>
</feature>
<comment type="function">
    <text evidence="7">The light-harvesting complex (LHC) functions as a light receptor, it captures and delivers excitation energy to photosystems with which it is closely associated.</text>
</comment>
<feature type="compositionally biased region" description="Low complexity" evidence="8">
    <location>
        <begin position="1"/>
        <end position="16"/>
    </location>
</feature>
<dbReference type="GO" id="GO:0009522">
    <property type="term" value="C:photosystem I"/>
    <property type="evidence" value="ECO:0007669"/>
    <property type="project" value="UniProtKB-KW"/>
</dbReference>
<dbReference type="PANTHER" id="PTHR21649">
    <property type="entry name" value="CHLOROPHYLL A/B BINDING PROTEIN"/>
    <property type="match status" value="1"/>
</dbReference>
<dbReference type="AlphaFoldDB" id="A0A830I1C2"/>
<accession>A0A830I1C2</accession>
<keyword evidence="4 7" id="KW-0934">Plastid</keyword>
<evidence type="ECO:0000256" key="2">
    <source>
        <dbReference type="ARBA" id="ARBA00022528"/>
    </source>
</evidence>
<keyword evidence="1 6" id="KW-0148">Chlorophyll</keyword>
<feature type="binding site" evidence="6">
    <location>
        <position position="181"/>
    </location>
    <ligand>
        <name>chlorophyll a</name>
        <dbReference type="ChEBI" id="CHEBI:58416"/>
        <label>1</label>
    </ligand>
</feature>
<evidence type="ECO:0000313" key="10">
    <source>
        <dbReference type="Proteomes" id="UP000660262"/>
    </source>
</evidence>
<evidence type="ECO:0000256" key="5">
    <source>
        <dbReference type="ARBA" id="ARBA00022991"/>
    </source>
</evidence>
<feature type="binding site" evidence="6">
    <location>
        <position position="77"/>
    </location>
    <ligand>
        <name>chlorophyll a</name>
        <dbReference type="ChEBI" id="CHEBI:58416"/>
        <label>1</label>
    </ligand>
</feature>
<keyword evidence="2 7" id="KW-0150">Chloroplast</keyword>
<evidence type="ECO:0000256" key="1">
    <source>
        <dbReference type="ARBA" id="ARBA00022494"/>
    </source>
</evidence>
<feature type="binding site" description="axial binding residue" evidence="6">
    <location>
        <position position="82"/>
    </location>
    <ligand>
        <name>chlorophyll b</name>
        <dbReference type="ChEBI" id="CHEBI:61721"/>
        <label>1</label>
    </ligand>
    <ligandPart>
        <name>Mg</name>
        <dbReference type="ChEBI" id="CHEBI:25107"/>
    </ligandPart>
</feature>
<dbReference type="Pfam" id="PF00504">
    <property type="entry name" value="Chloroa_b-bind"/>
    <property type="match status" value="1"/>
</dbReference>
<dbReference type="InterPro" id="IPR001344">
    <property type="entry name" value="Chloro_AB-bd_pln"/>
</dbReference>
<dbReference type="EMBL" id="BNJQ01000031">
    <property type="protein sequence ID" value="GHP10849.1"/>
    <property type="molecule type" value="Genomic_DNA"/>
</dbReference>
<keyword evidence="7" id="KW-0793">Thylakoid</keyword>
<evidence type="ECO:0000256" key="7">
    <source>
        <dbReference type="RuleBase" id="RU363080"/>
    </source>
</evidence>
<dbReference type="InterPro" id="IPR022796">
    <property type="entry name" value="Chloroa_b-bind"/>
</dbReference>
<keyword evidence="5 7" id="KW-0157">Chromophore</keyword>
<keyword evidence="7" id="KW-0604">Photosystem II</keyword>
<proteinExistence type="inferred from homology"/>
<evidence type="ECO:0000256" key="8">
    <source>
        <dbReference type="SAM" id="MobiDB-lite"/>
    </source>
</evidence>
<feature type="binding site" evidence="6">
    <location>
        <position position="80"/>
    </location>
    <ligand>
        <name>chlorophyll a</name>
        <dbReference type="ChEBI" id="CHEBI:58416"/>
        <label>1</label>
    </ligand>
</feature>
<organism evidence="9 10">
    <name type="scientific">Pycnococcus provasolii</name>
    <dbReference type="NCBI Taxonomy" id="41880"/>
    <lineage>
        <taxon>Eukaryota</taxon>
        <taxon>Viridiplantae</taxon>
        <taxon>Chlorophyta</taxon>
        <taxon>Pseudoscourfieldiophyceae</taxon>
        <taxon>Pseudoscourfieldiales</taxon>
        <taxon>Pycnococcaceae</taxon>
        <taxon>Pycnococcus</taxon>
    </lineage>
</organism>
<reference evidence="9" key="1">
    <citation type="submission" date="2020-10" db="EMBL/GenBank/DDBJ databases">
        <title>Unveiling of a novel bifunctional photoreceptor, Dualchrome1, isolated from a cosmopolitan green alga.</title>
        <authorList>
            <person name="Suzuki S."/>
            <person name="Kawachi M."/>
        </authorList>
    </citation>
    <scope>NUCLEOTIDE SEQUENCE</scope>
    <source>
        <strain evidence="9">NIES 2893</strain>
    </source>
</reference>
<evidence type="ECO:0000256" key="4">
    <source>
        <dbReference type="ARBA" id="ARBA00022640"/>
    </source>
</evidence>
<feature type="binding site" evidence="6">
    <location>
        <position position="64"/>
    </location>
    <ligand>
        <name>chlorophyll a</name>
        <dbReference type="ChEBI" id="CHEBI:58416"/>
        <label>1</label>
    </ligand>
</feature>
<keyword evidence="7" id="KW-0603">Photosystem I</keyword>
<evidence type="ECO:0000256" key="3">
    <source>
        <dbReference type="ARBA" id="ARBA00022531"/>
    </source>
</evidence>
<dbReference type="GO" id="GO:0016168">
    <property type="term" value="F:chlorophyll binding"/>
    <property type="evidence" value="ECO:0007669"/>
    <property type="project" value="UniProtKB-KW"/>
</dbReference>
<comment type="similarity">
    <text evidence="7">Belongs to the light-harvesting chlorophyll a/b-binding (LHC) protein family.</text>
</comment>
<gene>
    <name evidence="9" type="ORF">PPROV_000958000</name>
</gene>
<dbReference type="SUPFAM" id="SSF103511">
    <property type="entry name" value="Chlorophyll a-b binding protein"/>
    <property type="match status" value="1"/>
</dbReference>
<evidence type="ECO:0000313" key="9">
    <source>
        <dbReference type="EMBL" id="GHP10849.1"/>
    </source>
</evidence>
<feature type="binding site" evidence="6">
    <location>
        <position position="208"/>
    </location>
    <ligand>
        <name>chlorophyll a</name>
        <dbReference type="ChEBI" id="CHEBI:58416"/>
        <label>1</label>
    </ligand>
</feature>
<feature type="binding site" description="axial binding residue" evidence="6">
    <location>
        <position position="217"/>
    </location>
    <ligand>
        <name>chlorophyll a</name>
        <dbReference type="ChEBI" id="CHEBI:58416"/>
        <label>3</label>
    </ligand>
    <ligandPart>
        <name>Mg</name>
        <dbReference type="ChEBI" id="CHEBI:25107"/>
    </ligandPart>
</feature>
<protein>
    <recommendedName>
        <fullName evidence="7">Chlorophyll a-b binding protein, chloroplastic</fullName>
    </recommendedName>
</protein>
<dbReference type="GO" id="GO:0009765">
    <property type="term" value="P:photosynthesis, light harvesting"/>
    <property type="evidence" value="ECO:0007669"/>
    <property type="project" value="InterPro"/>
</dbReference>
<comment type="subcellular location">
    <subcellularLocation>
        <location evidence="7">Plastid</location>
        <location evidence="7">Chloroplast thylakoid membrane</location>
    </subcellularLocation>
</comment>
<dbReference type="GO" id="GO:0009535">
    <property type="term" value="C:chloroplast thylakoid membrane"/>
    <property type="evidence" value="ECO:0007669"/>
    <property type="project" value="UniProtKB-SubCell"/>
</dbReference>
<keyword evidence="10" id="KW-1185">Reference proteome</keyword>
<feature type="binding site" description="axial binding residue" evidence="6">
    <location>
        <position position="139"/>
    </location>
    <ligand>
        <name>chlorophyll b</name>
        <dbReference type="ChEBI" id="CHEBI:61721"/>
        <label>1</label>
    </ligand>
    <ligandPart>
        <name>Mg</name>
        <dbReference type="ChEBI" id="CHEBI:25107"/>
    </ligandPart>
</feature>
<feature type="binding site" description="axial binding residue" evidence="6">
    <location>
        <position position="176"/>
    </location>
    <ligand>
        <name>chlorophyll b</name>
        <dbReference type="ChEBI" id="CHEBI:61721"/>
        <label>3</label>
    </ligand>
    <ligandPart>
        <name>Mg</name>
        <dbReference type="ChEBI" id="CHEBI:25107"/>
    </ligandPart>
</feature>
<comment type="caution">
    <text evidence="9">The sequence shown here is derived from an EMBL/GenBank/DDBJ whole genome shotgun (WGS) entry which is preliminary data.</text>
</comment>
<dbReference type="Gene3D" id="1.10.3460.10">
    <property type="entry name" value="Chlorophyll a/b binding protein domain"/>
    <property type="match status" value="1"/>
</dbReference>
<dbReference type="GO" id="GO:0009523">
    <property type="term" value="C:photosystem II"/>
    <property type="evidence" value="ECO:0007669"/>
    <property type="project" value="UniProtKB-KW"/>
</dbReference>
<feature type="region of interest" description="Disordered" evidence="8">
    <location>
        <begin position="1"/>
        <end position="40"/>
    </location>
</feature>